<dbReference type="EMBL" id="CM042880">
    <property type="protein sequence ID" value="KAI4389347.1"/>
    <property type="molecule type" value="Genomic_DNA"/>
</dbReference>
<dbReference type="Proteomes" id="UP001057402">
    <property type="component" value="Chromosome 1"/>
</dbReference>
<proteinExistence type="predicted"/>
<gene>
    <name evidence="1" type="ORF">MLD38_001581</name>
</gene>
<evidence type="ECO:0000313" key="1">
    <source>
        <dbReference type="EMBL" id="KAI4389347.1"/>
    </source>
</evidence>
<comment type="caution">
    <text evidence="1">The sequence shown here is derived from an EMBL/GenBank/DDBJ whole genome shotgun (WGS) entry which is preliminary data.</text>
</comment>
<keyword evidence="2" id="KW-1185">Reference proteome</keyword>
<name>A0ACB9SMC0_9MYRT</name>
<sequence>MIKRGDKKTSGISHVLQLPKMARCVQDPGPSGRVSVVPSVSGALPVGNRGNILVMTVRGGGVDDPKQRLHYCGEQEREGRQDYGSILQVHPRELSLRVFFGTCQRKWGV</sequence>
<protein>
    <submittedName>
        <fullName evidence="1">Uncharacterized protein</fullName>
    </submittedName>
</protein>
<reference evidence="2" key="1">
    <citation type="journal article" date="2023" name="Front. Plant Sci.">
        <title>Chromosomal-level genome assembly of Melastoma candidum provides insights into trichome evolution.</title>
        <authorList>
            <person name="Zhong Y."/>
            <person name="Wu W."/>
            <person name="Sun C."/>
            <person name="Zou P."/>
            <person name="Liu Y."/>
            <person name="Dai S."/>
            <person name="Zhou R."/>
        </authorList>
    </citation>
    <scope>NUCLEOTIDE SEQUENCE [LARGE SCALE GENOMIC DNA]</scope>
</reference>
<evidence type="ECO:0000313" key="2">
    <source>
        <dbReference type="Proteomes" id="UP001057402"/>
    </source>
</evidence>
<organism evidence="1 2">
    <name type="scientific">Melastoma candidum</name>
    <dbReference type="NCBI Taxonomy" id="119954"/>
    <lineage>
        <taxon>Eukaryota</taxon>
        <taxon>Viridiplantae</taxon>
        <taxon>Streptophyta</taxon>
        <taxon>Embryophyta</taxon>
        <taxon>Tracheophyta</taxon>
        <taxon>Spermatophyta</taxon>
        <taxon>Magnoliopsida</taxon>
        <taxon>eudicotyledons</taxon>
        <taxon>Gunneridae</taxon>
        <taxon>Pentapetalae</taxon>
        <taxon>rosids</taxon>
        <taxon>malvids</taxon>
        <taxon>Myrtales</taxon>
        <taxon>Melastomataceae</taxon>
        <taxon>Melastomatoideae</taxon>
        <taxon>Melastomateae</taxon>
        <taxon>Melastoma</taxon>
    </lineage>
</organism>
<accession>A0ACB9SMC0</accession>